<accession>A0A934IY24</accession>
<dbReference type="Proteomes" id="UP000602124">
    <property type="component" value="Unassembled WGS sequence"/>
</dbReference>
<reference evidence="2" key="1">
    <citation type="submission" date="2020-12" db="EMBL/GenBank/DDBJ databases">
        <title>Devosia sp. MSA67 isolated from Mo River.</title>
        <authorList>
            <person name="Ma F."/>
            <person name="Zi Z."/>
        </authorList>
    </citation>
    <scope>NUCLEOTIDE SEQUENCE</scope>
    <source>
        <strain evidence="2">MSA67</strain>
    </source>
</reference>
<protein>
    <submittedName>
        <fullName evidence="2">Dihydrofolate reductase family protein</fullName>
    </submittedName>
</protein>
<evidence type="ECO:0000259" key="1">
    <source>
        <dbReference type="Pfam" id="PF01872"/>
    </source>
</evidence>
<organism evidence="2 3">
    <name type="scientific">Devosia sediminis</name>
    <dbReference type="NCBI Taxonomy" id="2798801"/>
    <lineage>
        <taxon>Bacteria</taxon>
        <taxon>Pseudomonadati</taxon>
        <taxon>Pseudomonadota</taxon>
        <taxon>Alphaproteobacteria</taxon>
        <taxon>Hyphomicrobiales</taxon>
        <taxon>Devosiaceae</taxon>
        <taxon>Devosia</taxon>
    </lineage>
</organism>
<dbReference type="InterPro" id="IPR002734">
    <property type="entry name" value="RibDG_C"/>
</dbReference>
<feature type="domain" description="Bacterial bifunctional deaminase-reductase C-terminal" evidence="1">
    <location>
        <begin position="11"/>
        <end position="182"/>
    </location>
</feature>
<dbReference type="Gene3D" id="3.40.430.10">
    <property type="entry name" value="Dihydrofolate Reductase, subunit A"/>
    <property type="match status" value="1"/>
</dbReference>
<dbReference type="GO" id="GO:0008703">
    <property type="term" value="F:5-amino-6-(5-phosphoribosylamino)uracil reductase activity"/>
    <property type="evidence" value="ECO:0007669"/>
    <property type="project" value="InterPro"/>
</dbReference>
<evidence type="ECO:0000313" key="2">
    <source>
        <dbReference type="EMBL" id="MBJ3785306.1"/>
    </source>
</evidence>
<dbReference type="EMBL" id="JAEKMH010000002">
    <property type="protein sequence ID" value="MBJ3785306.1"/>
    <property type="molecule type" value="Genomic_DNA"/>
</dbReference>
<dbReference type="RefSeq" id="WP_198876492.1">
    <property type="nucleotide sequence ID" value="NZ_JAEKMH010000002.1"/>
</dbReference>
<gene>
    <name evidence="2" type="ORF">JEQ47_11275</name>
</gene>
<dbReference type="InterPro" id="IPR024072">
    <property type="entry name" value="DHFR-like_dom_sf"/>
</dbReference>
<dbReference type="GO" id="GO:0009231">
    <property type="term" value="P:riboflavin biosynthetic process"/>
    <property type="evidence" value="ECO:0007669"/>
    <property type="project" value="InterPro"/>
</dbReference>
<evidence type="ECO:0000313" key="3">
    <source>
        <dbReference type="Proteomes" id="UP000602124"/>
    </source>
</evidence>
<dbReference type="AlphaFoldDB" id="A0A934IY24"/>
<keyword evidence="3" id="KW-1185">Reference proteome</keyword>
<comment type="caution">
    <text evidence="2">The sequence shown here is derived from an EMBL/GenBank/DDBJ whole genome shotgun (WGS) entry which is preliminary data.</text>
</comment>
<dbReference type="SUPFAM" id="SSF53597">
    <property type="entry name" value="Dihydrofolate reductase-like"/>
    <property type="match status" value="1"/>
</dbReference>
<proteinExistence type="predicted"/>
<dbReference type="Pfam" id="PF01872">
    <property type="entry name" value="RibD_C"/>
    <property type="match status" value="1"/>
</dbReference>
<sequence>MPASYTFDVYSTLDGFGSYGEAGDWGGYWGKEGPEFLKRRLDIYQQDQIMVLGANTFRDFVSMLGPRTGALRELDPVNTAMRNMRTTVISRGFDGELDWPDATLVADDAVTAVAELKAKSDVPLRSHGSLSMNRSLLKAGLVDQIQLTIFPALSGRTGTFPIFAGAEDFDLQLISSRTYDGHIQELIYRPTLHG</sequence>
<name>A0A934IY24_9HYPH</name>